<gene>
    <name evidence="8" type="ORF">CWD77_12035</name>
</gene>
<evidence type="ECO:0000256" key="2">
    <source>
        <dbReference type="ARBA" id="ARBA00022857"/>
    </source>
</evidence>
<dbReference type="GO" id="GO:0008106">
    <property type="term" value="F:alcohol dehydrogenase (NADP+) activity"/>
    <property type="evidence" value="ECO:0007669"/>
    <property type="project" value="InterPro"/>
</dbReference>
<comment type="caution">
    <text evidence="8">The sequence shown here is derived from an EMBL/GenBank/DDBJ whole genome shotgun (WGS) entry which is preliminary data.</text>
</comment>
<dbReference type="Pfam" id="PF00248">
    <property type="entry name" value="Aldo_ket_red"/>
    <property type="match status" value="1"/>
</dbReference>
<dbReference type="FunFam" id="3.20.20.100:FF:000006">
    <property type="entry name" value="Aldo-keto reductase family 1 member A1"/>
    <property type="match status" value="1"/>
</dbReference>
<feature type="active site" description="Proton donor" evidence="4">
    <location>
        <position position="48"/>
    </location>
</feature>
<organism evidence="8 9">
    <name type="scientific">Rhodohalobacter barkolensis</name>
    <dbReference type="NCBI Taxonomy" id="2053187"/>
    <lineage>
        <taxon>Bacteria</taxon>
        <taxon>Pseudomonadati</taxon>
        <taxon>Balneolota</taxon>
        <taxon>Balneolia</taxon>
        <taxon>Balneolales</taxon>
        <taxon>Balneolaceae</taxon>
        <taxon>Rhodohalobacter</taxon>
    </lineage>
</organism>
<dbReference type="PANTHER" id="PTHR11732">
    <property type="entry name" value="ALDO/KETO REDUCTASE"/>
    <property type="match status" value="1"/>
</dbReference>
<evidence type="ECO:0000256" key="1">
    <source>
        <dbReference type="ARBA" id="ARBA00007905"/>
    </source>
</evidence>
<dbReference type="Proteomes" id="UP000233398">
    <property type="component" value="Unassembled WGS sequence"/>
</dbReference>
<sequence length="318" mass="35870">MKKLTFNNGDKIDAIGLGTWKSDPGKVGEAVKAALKVGYRHIDCAAVYGNEKEVGSALKESFSAYDINREDVWITSKLWNTAHKPEDVKPALKQTLSDLQLETLDLYLIHWPIAFKPILEGFPQSDSDYLSLDEVPLIETWEAMLEAKNEGLIKHAGVSNFSIKKLKDLSSKTDHAPEMNQIELHPYLQQWDMLDYCSDNNILVTAYSPLGSSDRPDVLKADDEPSLLENEVIHNIANKHDATPAQVLIKWAVERDTTVIPKSTNAGRIEENLKSAELNLDDEDMSKIKSLDIPYRYLDGKVFETESDMYRDIFDEQG</sequence>
<dbReference type="InterPro" id="IPR018170">
    <property type="entry name" value="Aldo/ket_reductase_CS"/>
</dbReference>
<dbReference type="PRINTS" id="PR00069">
    <property type="entry name" value="ALDKETRDTASE"/>
</dbReference>
<dbReference type="EMBL" id="PISP01000003">
    <property type="protein sequence ID" value="PKD43332.1"/>
    <property type="molecule type" value="Genomic_DNA"/>
</dbReference>
<feature type="site" description="Lowers pKa of active site Tyr" evidence="6">
    <location>
        <position position="77"/>
    </location>
</feature>
<feature type="domain" description="NADP-dependent oxidoreductase" evidence="7">
    <location>
        <begin position="15"/>
        <end position="292"/>
    </location>
</feature>
<reference evidence="8 9" key="1">
    <citation type="submission" date="2017-11" db="EMBL/GenBank/DDBJ databases">
        <title>Rhodohalobacter 15182 sp. nov., isolated from a salt lake.</title>
        <authorList>
            <person name="Han S."/>
        </authorList>
    </citation>
    <scope>NUCLEOTIDE SEQUENCE [LARGE SCALE GENOMIC DNA]</scope>
    <source>
        <strain evidence="8 9">15182</strain>
    </source>
</reference>
<dbReference type="PIRSF" id="PIRSF000097">
    <property type="entry name" value="AKR"/>
    <property type="match status" value="1"/>
</dbReference>
<evidence type="ECO:0000256" key="3">
    <source>
        <dbReference type="ARBA" id="ARBA00023002"/>
    </source>
</evidence>
<keyword evidence="3" id="KW-0560">Oxidoreductase</keyword>
<evidence type="ECO:0000313" key="8">
    <source>
        <dbReference type="EMBL" id="PKD43332.1"/>
    </source>
</evidence>
<dbReference type="RefSeq" id="WP_101073807.1">
    <property type="nucleotide sequence ID" value="NZ_PISP01000003.1"/>
</dbReference>
<dbReference type="InterPro" id="IPR036812">
    <property type="entry name" value="NAD(P)_OxRdtase_dom_sf"/>
</dbReference>
<evidence type="ECO:0000313" key="9">
    <source>
        <dbReference type="Proteomes" id="UP000233398"/>
    </source>
</evidence>
<dbReference type="Gene3D" id="3.20.20.100">
    <property type="entry name" value="NADP-dependent oxidoreductase domain"/>
    <property type="match status" value="1"/>
</dbReference>
<dbReference type="InterPro" id="IPR023210">
    <property type="entry name" value="NADP_OxRdtase_dom"/>
</dbReference>
<keyword evidence="2" id="KW-0521">NADP</keyword>
<evidence type="ECO:0000256" key="6">
    <source>
        <dbReference type="PIRSR" id="PIRSR000097-3"/>
    </source>
</evidence>
<evidence type="ECO:0000256" key="5">
    <source>
        <dbReference type="PIRSR" id="PIRSR000097-2"/>
    </source>
</evidence>
<dbReference type="InterPro" id="IPR020471">
    <property type="entry name" value="AKR"/>
</dbReference>
<accession>A0A2N0VGK4</accession>
<dbReference type="PROSITE" id="PS00798">
    <property type="entry name" value="ALDOKETO_REDUCTASE_1"/>
    <property type="match status" value="1"/>
</dbReference>
<name>A0A2N0VGK4_9BACT</name>
<proteinExistence type="inferred from homology"/>
<evidence type="ECO:0000259" key="7">
    <source>
        <dbReference type="Pfam" id="PF00248"/>
    </source>
</evidence>
<dbReference type="InterPro" id="IPR044496">
    <property type="entry name" value="AKR3G"/>
</dbReference>
<evidence type="ECO:0000256" key="4">
    <source>
        <dbReference type="PIRSR" id="PIRSR000097-1"/>
    </source>
</evidence>
<dbReference type="CDD" id="cd19123">
    <property type="entry name" value="AKR_AKR3G1"/>
    <property type="match status" value="1"/>
</dbReference>
<comment type="similarity">
    <text evidence="1">Belongs to the aldo/keto reductase family.</text>
</comment>
<dbReference type="OrthoDB" id="9804790at2"/>
<dbReference type="AlphaFoldDB" id="A0A2N0VGK4"/>
<dbReference type="SUPFAM" id="SSF51430">
    <property type="entry name" value="NAD(P)-linked oxidoreductase"/>
    <property type="match status" value="1"/>
</dbReference>
<protein>
    <submittedName>
        <fullName evidence="8">Aldehyde oxidoreductase</fullName>
    </submittedName>
</protein>
<feature type="binding site" evidence="5">
    <location>
        <position position="110"/>
    </location>
    <ligand>
        <name>substrate</name>
    </ligand>
</feature>
<keyword evidence="9" id="KW-1185">Reference proteome</keyword>